<keyword evidence="2" id="KW-0233">DNA recombination</keyword>
<feature type="short sequence motif" description="Important for interaction with partner proteins" evidence="2">
    <location>
        <begin position="213"/>
        <end position="218"/>
    </location>
</feature>
<dbReference type="SUPFAM" id="SSF50249">
    <property type="entry name" value="Nucleic acid-binding proteins"/>
    <property type="match status" value="1"/>
</dbReference>
<dbReference type="Pfam" id="PF00436">
    <property type="entry name" value="SSB"/>
    <property type="match status" value="1"/>
</dbReference>
<comment type="function">
    <text evidence="2">Plays an important role in DNA replication, recombination and repair. Binds to ssDNA and to an array of partner proteins to recruit them to their sites of action during DNA metabolism.</text>
</comment>
<dbReference type="GO" id="GO:0003697">
    <property type="term" value="F:single-stranded DNA binding"/>
    <property type="evidence" value="ECO:0007669"/>
    <property type="project" value="UniProtKB-UniRule"/>
</dbReference>
<keyword evidence="2" id="KW-0227">DNA damage</keyword>
<dbReference type="InterPro" id="IPR000424">
    <property type="entry name" value="Primosome_PriB/ssb"/>
</dbReference>
<feature type="compositionally biased region" description="Low complexity" evidence="4">
    <location>
        <begin position="173"/>
        <end position="195"/>
    </location>
</feature>
<dbReference type="GO" id="GO:0009295">
    <property type="term" value="C:nucleoid"/>
    <property type="evidence" value="ECO:0007669"/>
    <property type="project" value="TreeGrafter"/>
</dbReference>
<dbReference type="GO" id="GO:0006260">
    <property type="term" value="P:DNA replication"/>
    <property type="evidence" value="ECO:0007669"/>
    <property type="project" value="UniProtKB-UniRule"/>
</dbReference>
<keyword evidence="1 2" id="KW-0238">DNA-binding</keyword>
<gene>
    <name evidence="5" type="primary">ssb</name>
    <name evidence="5" type="ORF">HF882_17955</name>
</gene>
<evidence type="ECO:0000256" key="1">
    <source>
        <dbReference type="ARBA" id="ARBA00023125"/>
    </source>
</evidence>
<dbReference type="PROSITE" id="PS50935">
    <property type="entry name" value="SSB"/>
    <property type="match status" value="1"/>
</dbReference>
<evidence type="ECO:0000256" key="4">
    <source>
        <dbReference type="SAM" id="MobiDB-lite"/>
    </source>
</evidence>
<feature type="compositionally biased region" description="Gly residues" evidence="4">
    <location>
        <begin position="114"/>
        <end position="124"/>
    </location>
</feature>
<dbReference type="CDD" id="cd04496">
    <property type="entry name" value="SSB_OBF"/>
    <property type="match status" value="1"/>
</dbReference>
<comment type="caution">
    <text evidence="2">Lacks conserved residue(s) required for the propagation of feature annotation.</text>
</comment>
<dbReference type="Proteomes" id="UP000576225">
    <property type="component" value="Unassembled WGS sequence"/>
</dbReference>
<comment type="subunit">
    <text evidence="2">Homotetramer.</text>
</comment>
<evidence type="ECO:0000313" key="5">
    <source>
        <dbReference type="EMBL" id="NMD88475.1"/>
    </source>
</evidence>
<dbReference type="PANTHER" id="PTHR10302:SF27">
    <property type="entry name" value="SINGLE-STRANDED DNA-BINDING PROTEIN"/>
    <property type="match status" value="1"/>
</dbReference>
<feature type="compositionally biased region" description="Gly residues" evidence="4">
    <location>
        <begin position="132"/>
        <end position="152"/>
    </location>
</feature>
<comment type="caution">
    <text evidence="5">The sequence shown here is derived from an EMBL/GenBank/DDBJ whole genome shotgun (WGS) entry which is preliminary data.</text>
</comment>
<sequence length="218" mass="23505">MASSLNKVFLLGNLTRDPDLRYLPNGSGVCEFGLAVNRRFVSNGKEIDETCFVDIVVWGKAAENCKQFLEKGSQALIEGRLQFDQWEDRNGGGKRSRLRVVADQVQFMSRRSDGGGNYGQGDGGYNAPPAGGNYGQPQGGNYGQQGGYGGGYAQNDGGAPQMPRVNNYQQRSAAPQMPRQAAPQAPGGMPRAPQQQMPPMPPEGAFNPDEGMEDDIPF</sequence>
<dbReference type="RefSeq" id="WP_168963576.1">
    <property type="nucleotide sequence ID" value="NZ_CAJKCJ010000012.1"/>
</dbReference>
<accession>A0A848AY78</accession>
<organism evidence="5 6">
    <name type="scientific">Victivallis vadensis</name>
    <dbReference type="NCBI Taxonomy" id="172901"/>
    <lineage>
        <taxon>Bacteria</taxon>
        <taxon>Pseudomonadati</taxon>
        <taxon>Lentisphaerota</taxon>
        <taxon>Lentisphaeria</taxon>
        <taxon>Victivallales</taxon>
        <taxon>Victivallaceae</taxon>
        <taxon>Victivallis</taxon>
    </lineage>
</organism>
<dbReference type="EMBL" id="JABAEW010000047">
    <property type="protein sequence ID" value="NMD88475.1"/>
    <property type="molecule type" value="Genomic_DNA"/>
</dbReference>
<dbReference type="GO" id="GO:0006310">
    <property type="term" value="P:DNA recombination"/>
    <property type="evidence" value="ECO:0007669"/>
    <property type="project" value="UniProtKB-UniRule"/>
</dbReference>
<name>A0A848AY78_9BACT</name>
<dbReference type="Gene3D" id="2.40.50.140">
    <property type="entry name" value="Nucleic acid-binding proteins"/>
    <property type="match status" value="1"/>
</dbReference>
<feature type="region of interest" description="Disordered" evidence="4">
    <location>
        <begin position="109"/>
        <end position="218"/>
    </location>
</feature>
<reference evidence="5 6" key="1">
    <citation type="submission" date="2020-04" db="EMBL/GenBank/DDBJ databases">
        <authorList>
            <person name="Hitch T.C.A."/>
            <person name="Wylensek D."/>
            <person name="Clavel T."/>
        </authorList>
    </citation>
    <scope>NUCLEOTIDE SEQUENCE [LARGE SCALE GENOMIC DNA]</scope>
    <source>
        <strain evidence="5 6">COR2-253-APC-1A</strain>
    </source>
</reference>
<proteinExistence type="inferred from homology"/>
<evidence type="ECO:0000256" key="2">
    <source>
        <dbReference type="HAMAP-Rule" id="MF_00984"/>
    </source>
</evidence>
<dbReference type="InterPro" id="IPR012340">
    <property type="entry name" value="NA-bd_OB-fold"/>
</dbReference>
<dbReference type="NCBIfam" id="TIGR00621">
    <property type="entry name" value="ssb"/>
    <property type="match status" value="1"/>
</dbReference>
<dbReference type="AlphaFoldDB" id="A0A848AY78"/>
<evidence type="ECO:0000256" key="3">
    <source>
        <dbReference type="RuleBase" id="RU000524"/>
    </source>
</evidence>
<dbReference type="GO" id="GO:0006281">
    <property type="term" value="P:DNA repair"/>
    <property type="evidence" value="ECO:0007669"/>
    <property type="project" value="UniProtKB-UniRule"/>
</dbReference>
<keyword evidence="2" id="KW-0235">DNA replication</keyword>
<dbReference type="HAMAP" id="MF_00984">
    <property type="entry name" value="SSB"/>
    <property type="match status" value="1"/>
</dbReference>
<protein>
    <recommendedName>
        <fullName evidence="2 3">Single-stranded DNA-binding protein</fullName>
        <shortName evidence="2">SSB</shortName>
    </recommendedName>
</protein>
<dbReference type="PANTHER" id="PTHR10302">
    <property type="entry name" value="SINGLE-STRANDED DNA-BINDING PROTEIN"/>
    <property type="match status" value="1"/>
</dbReference>
<keyword evidence="2" id="KW-0234">DNA repair</keyword>
<evidence type="ECO:0000313" key="6">
    <source>
        <dbReference type="Proteomes" id="UP000576225"/>
    </source>
</evidence>
<dbReference type="InterPro" id="IPR011344">
    <property type="entry name" value="ssDNA-bd"/>
</dbReference>